<feature type="compositionally biased region" description="Low complexity" evidence="1">
    <location>
        <begin position="531"/>
        <end position="545"/>
    </location>
</feature>
<feature type="transmembrane region" description="Helical" evidence="2">
    <location>
        <begin position="353"/>
        <end position="376"/>
    </location>
</feature>
<evidence type="ECO:0000313" key="3">
    <source>
        <dbReference type="EMBL" id="UQN28304.1"/>
    </source>
</evidence>
<feature type="transmembrane region" description="Helical" evidence="2">
    <location>
        <begin position="84"/>
        <end position="105"/>
    </location>
</feature>
<protein>
    <submittedName>
        <fullName evidence="3">Uncharacterized protein</fullName>
    </submittedName>
</protein>
<keyword evidence="2" id="KW-1133">Transmembrane helix</keyword>
<feature type="compositionally biased region" description="Low complexity" evidence="1">
    <location>
        <begin position="20"/>
        <end position="49"/>
    </location>
</feature>
<feature type="region of interest" description="Disordered" evidence="1">
    <location>
        <begin position="1"/>
        <end position="60"/>
    </location>
</feature>
<evidence type="ECO:0000313" key="4">
    <source>
        <dbReference type="Proteomes" id="UP001055868"/>
    </source>
</evidence>
<name>A0ABY4N178_9MICO</name>
<feature type="transmembrane region" description="Helical" evidence="2">
    <location>
        <begin position="139"/>
        <end position="166"/>
    </location>
</feature>
<organism evidence="3 4">
    <name type="scientific">Brachybacterium kimchii</name>
    <dbReference type="NCBI Taxonomy" id="2942909"/>
    <lineage>
        <taxon>Bacteria</taxon>
        <taxon>Bacillati</taxon>
        <taxon>Actinomycetota</taxon>
        <taxon>Actinomycetes</taxon>
        <taxon>Micrococcales</taxon>
        <taxon>Dermabacteraceae</taxon>
        <taxon>Brachybacterium</taxon>
    </lineage>
</organism>
<feature type="transmembrane region" description="Helical" evidence="2">
    <location>
        <begin position="417"/>
        <end position="436"/>
    </location>
</feature>
<dbReference type="Proteomes" id="UP001055868">
    <property type="component" value="Chromosome"/>
</dbReference>
<feature type="transmembrane region" description="Helical" evidence="2">
    <location>
        <begin position="187"/>
        <end position="210"/>
    </location>
</feature>
<feature type="transmembrane region" description="Helical" evidence="2">
    <location>
        <begin position="307"/>
        <end position="333"/>
    </location>
</feature>
<sequence>MTQPPSHPPHSSYSPPPSHPASGPVPASPDVPSASWSSTAGGRPPLLRLPEPRRVPPTDPASVLPEEYLVDSRRDLLRRLIRRSWAAALVLWPLWLCLVALYVLGTSPTFWLLSLLAAIADSSVLRQTTVMMGFSGSGLLFAFLGLPLLASALSLLLLPVSAAWAGRIRPRELLDERAFQRAVSLRAALPLITPSYAVIALLVLAVMVQAPLQWDGLSAGALSSLAMGIGLCMIAQAVLRRVLSAPRLLGVPSPGELERTVMIGPREERHEASGRLRAQDRRHLPPHREEFGPAPVLRALRVTARGWCLWVVPAGLGLAWIVFAITDVVVLFSRMSSVGSWQQQAPAQLPWQLLVISVPLGALTALGLGLAPFAAIRTSRSLRGRVTDLRTHPNWSDRVAVNPWEGAVATRTGIAQAGVVLLAVVVLGMALALAGALTAVGWVWLVLDVLVLVPFVAAAGTWAMRRHLRYVVYGRAGAFMRRRTPWAMVAPLFGTRADRADDPVVLAEIRRRRHAEVGEHGLEPVGPDPDGPTGSAGSAGAARPGGATGAPGVGDEPVGLPDFGAEDTSPSSGGGRKPGHAIPGSTTELRER</sequence>
<feature type="transmembrane region" description="Helical" evidence="2">
    <location>
        <begin position="442"/>
        <end position="463"/>
    </location>
</feature>
<dbReference type="RefSeq" id="WP_249477343.1">
    <property type="nucleotide sequence ID" value="NZ_CP097218.1"/>
</dbReference>
<reference evidence="3" key="1">
    <citation type="submission" date="2022-05" db="EMBL/GenBank/DDBJ databases">
        <title>Genomic analysis of Brachybacterium sp. CBA3104.</title>
        <authorList>
            <person name="Roh S.W."/>
            <person name="Kim Y.B."/>
            <person name="Kim Y."/>
        </authorList>
    </citation>
    <scope>NUCLEOTIDE SEQUENCE</scope>
    <source>
        <strain evidence="3">CBA3104</strain>
    </source>
</reference>
<accession>A0ABY4N178</accession>
<feature type="transmembrane region" description="Helical" evidence="2">
    <location>
        <begin position="216"/>
        <end position="239"/>
    </location>
</feature>
<feature type="compositionally biased region" description="Pro residues" evidence="1">
    <location>
        <begin position="1"/>
        <end position="19"/>
    </location>
</feature>
<keyword evidence="4" id="KW-1185">Reference proteome</keyword>
<keyword evidence="2" id="KW-0472">Membrane</keyword>
<dbReference type="EMBL" id="CP097218">
    <property type="protein sequence ID" value="UQN28304.1"/>
    <property type="molecule type" value="Genomic_DNA"/>
</dbReference>
<evidence type="ECO:0000256" key="1">
    <source>
        <dbReference type="SAM" id="MobiDB-lite"/>
    </source>
</evidence>
<gene>
    <name evidence="3" type="ORF">M4486_11665</name>
</gene>
<feature type="region of interest" description="Disordered" evidence="1">
    <location>
        <begin position="516"/>
        <end position="592"/>
    </location>
</feature>
<proteinExistence type="predicted"/>
<keyword evidence="2" id="KW-0812">Transmembrane</keyword>
<evidence type="ECO:0000256" key="2">
    <source>
        <dbReference type="SAM" id="Phobius"/>
    </source>
</evidence>